<dbReference type="Proteomes" id="UP000050640">
    <property type="component" value="Unplaced"/>
</dbReference>
<name>A0A158Q6U6_9BILA</name>
<feature type="region of interest" description="Disordered" evidence="1">
    <location>
        <begin position="95"/>
        <end position="123"/>
    </location>
</feature>
<accession>A0A158Q6U6</accession>
<protein>
    <submittedName>
        <fullName evidence="3">Ovule protein</fullName>
    </submittedName>
</protein>
<organism evidence="2 3">
    <name type="scientific">Elaeophora elaphi</name>
    <dbReference type="NCBI Taxonomy" id="1147741"/>
    <lineage>
        <taxon>Eukaryota</taxon>
        <taxon>Metazoa</taxon>
        <taxon>Ecdysozoa</taxon>
        <taxon>Nematoda</taxon>
        <taxon>Chromadorea</taxon>
        <taxon>Rhabditida</taxon>
        <taxon>Spirurina</taxon>
        <taxon>Spiruromorpha</taxon>
        <taxon>Filarioidea</taxon>
        <taxon>Onchocercidae</taxon>
        <taxon>Elaeophora</taxon>
    </lineage>
</organism>
<dbReference type="AlphaFoldDB" id="A0A158Q6U6"/>
<evidence type="ECO:0000313" key="3">
    <source>
        <dbReference type="WBParaSite" id="EEL_0000055501-mRNA-1"/>
    </source>
</evidence>
<reference evidence="3" key="1">
    <citation type="submission" date="2016-04" db="UniProtKB">
        <authorList>
            <consortium name="WormBaseParasite"/>
        </authorList>
    </citation>
    <scope>IDENTIFICATION</scope>
</reference>
<proteinExistence type="predicted"/>
<keyword evidence="2" id="KW-1185">Reference proteome</keyword>
<sequence length="123" mass="13750">MLVTSLLERIHKCENEKNNTTAFSRAVDWLCCGIRSQGDGDSNTFVVTQEGQQHGRKISPVSKLQVIEHMVSPKYEALPSDPVIDHLASFDSFSDLDPESRKQSSEEHRNQVLLPELLGSSNI</sequence>
<dbReference type="WBParaSite" id="EEL_0000055501-mRNA-1">
    <property type="protein sequence ID" value="EEL_0000055501-mRNA-1"/>
    <property type="gene ID" value="EEL_0000055501"/>
</dbReference>
<feature type="compositionally biased region" description="Basic and acidic residues" evidence="1">
    <location>
        <begin position="98"/>
        <end position="110"/>
    </location>
</feature>
<evidence type="ECO:0000313" key="2">
    <source>
        <dbReference type="Proteomes" id="UP000050640"/>
    </source>
</evidence>
<evidence type="ECO:0000256" key="1">
    <source>
        <dbReference type="SAM" id="MobiDB-lite"/>
    </source>
</evidence>